<name>A0ABU3LIJ5_9FLAO</name>
<gene>
    <name evidence="1" type="ORF">RQM59_12110</name>
</gene>
<evidence type="ECO:0000313" key="2">
    <source>
        <dbReference type="Proteomes" id="UP001257277"/>
    </source>
</evidence>
<proteinExistence type="predicted"/>
<accession>A0ABU3LIJ5</accession>
<dbReference type="EMBL" id="JAVTTO010000004">
    <property type="protein sequence ID" value="MDT7833131.1"/>
    <property type="molecule type" value="Genomic_DNA"/>
</dbReference>
<dbReference type="RefSeq" id="WP_349242381.1">
    <property type="nucleotide sequence ID" value="NZ_JAVTTO010000004.1"/>
</dbReference>
<organism evidence="1 2">
    <name type="scientific">Asprobacillus argus</name>
    <dbReference type="NCBI Taxonomy" id="3076534"/>
    <lineage>
        <taxon>Bacteria</taxon>
        <taxon>Pseudomonadati</taxon>
        <taxon>Bacteroidota</taxon>
        <taxon>Flavobacteriia</taxon>
        <taxon>Flavobacteriales</taxon>
        <taxon>Flavobacteriaceae</taxon>
        <taxon>Asprobacillus</taxon>
    </lineage>
</organism>
<dbReference type="Proteomes" id="UP001257277">
    <property type="component" value="Unassembled WGS sequence"/>
</dbReference>
<sequence>MKNKISEITLDNVEDFCVPLESHPLNWKFEDEGGYISEEFKDQIIPLDSKAAKFLWDFESTQRHLGNIPKIKDYYKSTLEFYSGSSTNQEVKKWLYNLGVAFDQKVFWVDQPQWGFILTWKMIIKFSDDLFFGSDAVIWDRTLNWCLNYDHNDAFYFGKDRIGNTYSGTI</sequence>
<reference evidence="1 2" key="1">
    <citation type="submission" date="2023-09" db="EMBL/GenBank/DDBJ databases">
        <title>Novel taxa isolated from Blanes Bay.</title>
        <authorList>
            <person name="Rey-Velasco X."/>
            <person name="Lucena T."/>
        </authorList>
    </citation>
    <scope>NUCLEOTIDE SEQUENCE [LARGE SCALE GENOMIC DNA]</scope>
    <source>
        <strain evidence="1 2">S356</strain>
    </source>
</reference>
<keyword evidence="2" id="KW-1185">Reference proteome</keyword>
<evidence type="ECO:0000313" key="1">
    <source>
        <dbReference type="EMBL" id="MDT7833131.1"/>
    </source>
</evidence>
<protein>
    <submittedName>
        <fullName evidence="1">Uncharacterized protein</fullName>
    </submittedName>
</protein>
<comment type="caution">
    <text evidence="1">The sequence shown here is derived from an EMBL/GenBank/DDBJ whole genome shotgun (WGS) entry which is preliminary data.</text>
</comment>